<dbReference type="EMBL" id="MU857640">
    <property type="protein sequence ID" value="KAK4248271.1"/>
    <property type="molecule type" value="Genomic_DNA"/>
</dbReference>
<name>A0AAN7CUH9_9PEZI</name>
<dbReference type="PANTHER" id="PTHR36576">
    <property type="entry name" value="UPF0654 PROTEIN C11D3.01C-RELATED"/>
    <property type="match status" value="1"/>
</dbReference>
<dbReference type="Proteomes" id="UP001303647">
    <property type="component" value="Unassembled WGS sequence"/>
</dbReference>
<dbReference type="AlphaFoldDB" id="A0AAN7CUH9"/>
<comment type="caution">
    <text evidence="2">The sequence shown here is derived from an EMBL/GenBank/DDBJ whole genome shotgun (WGS) entry which is preliminary data.</text>
</comment>
<accession>A0AAN7CUH9</accession>
<feature type="compositionally biased region" description="Polar residues" evidence="1">
    <location>
        <begin position="141"/>
        <end position="150"/>
    </location>
</feature>
<feature type="compositionally biased region" description="Basic and acidic residues" evidence="1">
    <location>
        <begin position="63"/>
        <end position="72"/>
    </location>
</feature>
<feature type="compositionally biased region" description="Basic and acidic residues" evidence="1">
    <location>
        <begin position="39"/>
        <end position="49"/>
    </location>
</feature>
<feature type="compositionally biased region" description="Basic and acidic residues" evidence="1">
    <location>
        <begin position="122"/>
        <end position="133"/>
    </location>
</feature>
<evidence type="ECO:0000313" key="3">
    <source>
        <dbReference type="Proteomes" id="UP001303647"/>
    </source>
</evidence>
<dbReference type="InterPro" id="IPR018824">
    <property type="entry name" value="Conidiation-specific_6"/>
</dbReference>
<sequence length="218" mass="24104">MDEGDIPQEVPREEDFAGDPENIVRGHKANLSNPHTSKQSKENSRKVLESYDEPYDPSQANHDTTKQDDKDPGNVARGLKASISNPGVSEGAKKSAKEKLEQLGAYEVPTRKKKMTESAPYQRDDKIGADLAREAPPGQVNDPSYKTSGTEPVPVVDDDAQIEDPMQPGNADSDKQLEQDEREALDKSNILKERTRKAKPMGTYAEPSDEQMGLTEER</sequence>
<reference evidence="2" key="2">
    <citation type="submission" date="2023-05" db="EMBL/GenBank/DDBJ databases">
        <authorList>
            <consortium name="Lawrence Berkeley National Laboratory"/>
            <person name="Steindorff A."/>
            <person name="Hensen N."/>
            <person name="Bonometti L."/>
            <person name="Westerberg I."/>
            <person name="Brannstrom I.O."/>
            <person name="Guillou S."/>
            <person name="Cros-Aarteil S."/>
            <person name="Calhoun S."/>
            <person name="Haridas S."/>
            <person name="Kuo A."/>
            <person name="Mondo S."/>
            <person name="Pangilinan J."/>
            <person name="Riley R."/>
            <person name="Labutti K."/>
            <person name="Andreopoulos B."/>
            <person name="Lipzen A."/>
            <person name="Chen C."/>
            <person name="Yanf M."/>
            <person name="Daum C."/>
            <person name="Ng V."/>
            <person name="Clum A."/>
            <person name="Ohm R."/>
            <person name="Martin F."/>
            <person name="Silar P."/>
            <person name="Natvig D."/>
            <person name="Lalanne C."/>
            <person name="Gautier V."/>
            <person name="Ament-Velasquez S.L."/>
            <person name="Kruys A."/>
            <person name="Hutchinson M.I."/>
            <person name="Powell A.J."/>
            <person name="Barry K."/>
            <person name="Miller A.N."/>
            <person name="Grigoriev I.V."/>
            <person name="Debuchy R."/>
            <person name="Gladieux P."/>
            <person name="Thoren M.H."/>
            <person name="Johannesson H."/>
        </authorList>
    </citation>
    <scope>NUCLEOTIDE SEQUENCE</scope>
    <source>
        <strain evidence="2">CBS 359.72</strain>
    </source>
</reference>
<keyword evidence="3" id="KW-1185">Reference proteome</keyword>
<dbReference type="InterPro" id="IPR052670">
    <property type="entry name" value="UPF0654_domain"/>
</dbReference>
<organism evidence="2 3">
    <name type="scientific">Corynascus novoguineensis</name>
    <dbReference type="NCBI Taxonomy" id="1126955"/>
    <lineage>
        <taxon>Eukaryota</taxon>
        <taxon>Fungi</taxon>
        <taxon>Dikarya</taxon>
        <taxon>Ascomycota</taxon>
        <taxon>Pezizomycotina</taxon>
        <taxon>Sordariomycetes</taxon>
        <taxon>Sordariomycetidae</taxon>
        <taxon>Sordariales</taxon>
        <taxon>Chaetomiaceae</taxon>
        <taxon>Corynascus</taxon>
    </lineage>
</organism>
<feature type="region of interest" description="Disordered" evidence="1">
    <location>
        <begin position="1"/>
        <end position="218"/>
    </location>
</feature>
<dbReference type="PANTHER" id="PTHR36576:SF2">
    <property type="entry name" value="PROTEIN CON-6, PUTATIVE (AFU_ORTHOLOGUE AFUA_4G03615)-RELATED"/>
    <property type="match status" value="1"/>
</dbReference>
<reference evidence="2" key="1">
    <citation type="journal article" date="2023" name="Mol. Phylogenet. Evol.">
        <title>Genome-scale phylogeny and comparative genomics of the fungal order Sordariales.</title>
        <authorList>
            <person name="Hensen N."/>
            <person name="Bonometti L."/>
            <person name="Westerberg I."/>
            <person name="Brannstrom I.O."/>
            <person name="Guillou S."/>
            <person name="Cros-Aarteil S."/>
            <person name="Calhoun S."/>
            <person name="Haridas S."/>
            <person name="Kuo A."/>
            <person name="Mondo S."/>
            <person name="Pangilinan J."/>
            <person name="Riley R."/>
            <person name="LaButti K."/>
            <person name="Andreopoulos B."/>
            <person name="Lipzen A."/>
            <person name="Chen C."/>
            <person name="Yan M."/>
            <person name="Daum C."/>
            <person name="Ng V."/>
            <person name="Clum A."/>
            <person name="Steindorff A."/>
            <person name="Ohm R.A."/>
            <person name="Martin F."/>
            <person name="Silar P."/>
            <person name="Natvig D.O."/>
            <person name="Lalanne C."/>
            <person name="Gautier V."/>
            <person name="Ament-Velasquez S.L."/>
            <person name="Kruys A."/>
            <person name="Hutchinson M.I."/>
            <person name="Powell A.J."/>
            <person name="Barry K."/>
            <person name="Miller A.N."/>
            <person name="Grigoriev I.V."/>
            <person name="Debuchy R."/>
            <person name="Gladieux P."/>
            <person name="Hiltunen Thoren M."/>
            <person name="Johannesson H."/>
        </authorList>
    </citation>
    <scope>NUCLEOTIDE SEQUENCE</scope>
    <source>
        <strain evidence="2">CBS 359.72</strain>
    </source>
</reference>
<feature type="compositionally biased region" description="Basic and acidic residues" evidence="1">
    <location>
        <begin position="172"/>
        <end position="193"/>
    </location>
</feature>
<dbReference type="Pfam" id="PF10346">
    <property type="entry name" value="Con-6"/>
    <property type="match status" value="2"/>
</dbReference>
<evidence type="ECO:0000256" key="1">
    <source>
        <dbReference type="SAM" id="MobiDB-lite"/>
    </source>
</evidence>
<dbReference type="GO" id="GO:0005737">
    <property type="term" value="C:cytoplasm"/>
    <property type="evidence" value="ECO:0007669"/>
    <property type="project" value="TreeGrafter"/>
</dbReference>
<protein>
    <submittedName>
        <fullName evidence="2">Uncharacterized protein</fullName>
    </submittedName>
</protein>
<feature type="compositionally biased region" description="Basic and acidic residues" evidence="1">
    <location>
        <begin position="91"/>
        <end position="101"/>
    </location>
</feature>
<evidence type="ECO:0000313" key="2">
    <source>
        <dbReference type="EMBL" id="KAK4248271.1"/>
    </source>
</evidence>
<proteinExistence type="predicted"/>
<gene>
    <name evidence="2" type="ORF">C7999DRAFT_40553</name>
</gene>